<comment type="caution">
    <text evidence="9">The sequence shown here is derived from an EMBL/GenBank/DDBJ whole genome shotgun (WGS) entry which is preliminary data.</text>
</comment>
<dbReference type="GO" id="GO:0016020">
    <property type="term" value="C:membrane"/>
    <property type="evidence" value="ECO:0007669"/>
    <property type="project" value="UniProtKB-SubCell"/>
</dbReference>
<accession>A0AA40A252</accession>
<dbReference type="PANTHER" id="PTHR23292:SF6">
    <property type="entry name" value="FI16602P1-RELATED"/>
    <property type="match status" value="1"/>
</dbReference>
<comment type="subcellular location">
    <subcellularLocation>
        <location evidence="1">Membrane</location>
        <topology evidence="1">Peripheral membrane protein</topology>
    </subcellularLocation>
</comment>
<dbReference type="SMART" id="SM00714">
    <property type="entry name" value="LITAF"/>
    <property type="match status" value="1"/>
</dbReference>
<evidence type="ECO:0000256" key="1">
    <source>
        <dbReference type="ARBA" id="ARBA00004170"/>
    </source>
</evidence>
<dbReference type="InterPro" id="IPR037519">
    <property type="entry name" value="LITAF_fam"/>
</dbReference>
<dbReference type="Pfam" id="PF10601">
    <property type="entry name" value="zf-LITAF-like"/>
    <property type="match status" value="1"/>
</dbReference>
<feature type="domain" description="LITAF" evidence="8">
    <location>
        <begin position="137"/>
        <end position="204"/>
    </location>
</feature>
<dbReference type="PANTHER" id="PTHR23292">
    <property type="entry name" value="LIPOPOLYSACCHARIDE-INDUCED TUMOR NECROSIS FACTOR-ALPHA FACTOR"/>
    <property type="match status" value="1"/>
</dbReference>
<evidence type="ECO:0000256" key="4">
    <source>
        <dbReference type="ARBA" id="ARBA00022833"/>
    </source>
</evidence>
<feature type="region of interest" description="Disordered" evidence="6">
    <location>
        <begin position="1"/>
        <end position="50"/>
    </location>
</feature>
<evidence type="ECO:0000256" key="2">
    <source>
        <dbReference type="ARBA" id="ARBA00005975"/>
    </source>
</evidence>
<evidence type="ECO:0000256" key="7">
    <source>
        <dbReference type="SAM" id="Phobius"/>
    </source>
</evidence>
<sequence>MEKSQPQAGPAPTHTAAQSGLLSELHSDSTPAPHSDLIPAPKGDADYLATPEAAPAPALYVAPTKASLQAPAPAASPEGGALPPAYSAAAGPSVPRQTLSPNGVGVAPRQEAPMTAEQGTLYVTPLEQLTAVQGGAPQFIDCPFCHQRSKVRFNTEGTPMQILVGILLCILCIFLACLPCCAGWFEETNFFCSKCNKMVAKRDDHGRIQVFGPQVLVPSQMV</sequence>
<reference evidence="9" key="1">
    <citation type="submission" date="2023-06" db="EMBL/GenBank/DDBJ databases">
        <title>Genome-scale phylogeny and comparative genomics of the fungal order Sordariales.</title>
        <authorList>
            <consortium name="Lawrence Berkeley National Laboratory"/>
            <person name="Hensen N."/>
            <person name="Bonometti L."/>
            <person name="Westerberg I."/>
            <person name="Brannstrom I.O."/>
            <person name="Guillou S."/>
            <person name="Cros-Aarteil S."/>
            <person name="Calhoun S."/>
            <person name="Haridas S."/>
            <person name="Kuo A."/>
            <person name="Mondo S."/>
            <person name="Pangilinan J."/>
            <person name="Riley R."/>
            <person name="Labutti K."/>
            <person name="Andreopoulos B."/>
            <person name="Lipzen A."/>
            <person name="Chen C."/>
            <person name="Yanf M."/>
            <person name="Daum C."/>
            <person name="Ng V."/>
            <person name="Clum A."/>
            <person name="Steindorff A."/>
            <person name="Ohm R."/>
            <person name="Martin F."/>
            <person name="Silar P."/>
            <person name="Natvig D."/>
            <person name="Lalanne C."/>
            <person name="Gautier V."/>
            <person name="Ament-Velasquez S.L."/>
            <person name="Kruys A."/>
            <person name="Hutchinson M.I."/>
            <person name="Powell A.J."/>
            <person name="Barry K."/>
            <person name="Miller A.N."/>
            <person name="Grigoriev I.V."/>
            <person name="Debuchy R."/>
            <person name="Gladieux P."/>
            <person name="Thoren M.H."/>
            <person name="Johannesson H."/>
        </authorList>
    </citation>
    <scope>NUCLEOTIDE SEQUENCE</scope>
    <source>
        <strain evidence="9">SMH4607-1</strain>
    </source>
</reference>
<keyword evidence="3" id="KW-0479">Metal-binding</keyword>
<dbReference type="Proteomes" id="UP001172102">
    <property type="component" value="Unassembled WGS sequence"/>
</dbReference>
<feature type="transmembrane region" description="Helical" evidence="7">
    <location>
        <begin position="162"/>
        <end position="185"/>
    </location>
</feature>
<dbReference type="GO" id="GO:0008270">
    <property type="term" value="F:zinc ion binding"/>
    <property type="evidence" value="ECO:0007669"/>
    <property type="project" value="TreeGrafter"/>
</dbReference>
<name>A0AA40A252_9PEZI</name>
<keyword evidence="7" id="KW-0812">Transmembrane</keyword>
<keyword evidence="7" id="KW-1133">Transmembrane helix</keyword>
<gene>
    <name evidence="9" type="ORF">B0H67DRAFT_324628</name>
</gene>
<keyword evidence="5 7" id="KW-0472">Membrane</keyword>
<evidence type="ECO:0000259" key="8">
    <source>
        <dbReference type="SMART" id="SM00714"/>
    </source>
</evidence>
<proteinExistence type="inferred from homology"/>
<dbReference type="EMBL" id="JAUKUA010000006">
    <property type="protein sequence ID" value="KAK0707920.1"/>
    <property type="molecule type" value="Genomic_DNA"/>
</dbReference>
<evidence type="ECO:0000313" key="9">
    <source>
        <dbReference type="EMBL" id="KAK0707920.1"/>
    </source>
</evidence>
<dbReference type="AlphaFoldDB" id="A0AA40A252"/>
<evidence type="ECO:0000256" key="6">
    <source>
        <dbReference type="SAM" id="MobiDB-lite"/>
    </source>
</evidence>
<feature type="compositionally biased region" description="Low complexity" evidence="6">
    <location>
        <begin position="70"/>
        <end position="85"/>
    </location>
</feature>
<evidence type="ECO:0000256" key="5">
    <source>
        <dbReference type="ARBA" id="ARBA00023136"/>
    </source>
</evidence>
<comment type="similarity">
    <text evidence="2">Belongs to the CDIP1/LITAF family.</text>
</comment>
<organism evidence="9 10">
    <name type="scientific">Lasiosphaeris hirsuta</name>
    <dbReference type="NCBI Taxonomy" id="260670"/>
    <lineage>
        <taxon>Eukaryota</taxon>
        <taxon>Fungi</taxon>
        <taxon>Dikarya</taxon>
        <taxon>Ascomycota</taxon>
        <taxon>Pezizomycotina</taxon>
        <taxon>Sordariomycetes</taxon>
        <taxon>Sordariomycetidae</taxon>
        <taxon>Sordariales</taxon>
        <taxon>Lasiosphaeriaceae</taxon>
        <taxon>Lasiosphaeris</taxon>
    </lineage>
</organism>
<evidence type="ECO:0000313" key="10">
    <source>
        <dbReference type="Proteomes" id="UP001172102"/>
    </source>
</evidence>
<evidence type="ECO:0000256" key="3">
    <source>
        <dbReference type="ARBA" id="ARBA00022723"/>
    </source>
</evidence>
<keyword evidence="10" id="KW-1185">Reference proteome</keyword>
<dbReference type="InterPro" id="IPR006629">
    <property type="entry name" value="LITAF"/>
</dbReference>
<protein>
    <recommendedName>
        <fullName evidence="8">LITAF domain-containing protein</fullName>
    </recommendedName>
</protein>
<feature type="region of interest" description="Disordered" evidence="6">
    <location>
        <begin position="70"/>
        <end position="107"/>
    </location>
</feature>
<keyword evidence="4" id="KW-0862">Zinc</keyword>